<gene>
    <name evidence="1" type="ORF">GGD55_002363</name>
</gene>
<name>A0A7W8UBB1_9HYPH</name>
<comment type="caution">
    <text evidence="1">The sequence shown here is derived from an EMBL/GenBank/DDBJ whole genome shotgun (WGS) entry which is preliminary data.</text>
</comment>
<evidence type="ECO:0000313" key="1">
    <source>
        <dbReference type="EMBL" id="MBB5535659.1"/>
    </source>
</evidence>
<dbReference type="AlphaFoldDB" id="A0A7W8UBB1"/>
<proteinExistence type="predicted"/>
<evidence type="ECO:0000313" key="2">
    <source>
        <dbReference type="Proteomes" id="UP000585507"/>
    </source>
</evidence>
<dbReference type="RefSeq" id="WP_018325388.1">
    <property type="nucleotide sequence ID" value="NZ_JACHBK010000005.1"/>
</dbReference>
<dbReference type="Proteomes" id="UP000585507">
    <property type="component" value="Unassembled WGS sequence"/>
</dbReference>
<protein>
    <submittedName>
        <fullName evidence="1">Uncharacterized protein</fullName>
    </submittedName>
</protein>
<organism evidence="1 2">
    <name type="scientific">Rhizobium giardinii</name>
    <dbReference type="NCBI Taxonomy" id="56731"/>
    <lineage>
        <taxon>Bacteria</taxon>
        <taxon>Pseudomonadati</taxon>
        <taxon>Pseudomonadota</taxon>
        <taxon>Alphaproteobacteria</taxon>
        <taxon>Hyphomicrobiales</taxon>
        <taxon>Rhizobiaceae</taxon>
        <taxon>Rhizobium/Agrobacterium group</taxon>
        <taxon>Rhizobium</taxon>
    </lineage>
</organism>
<keyword evidence="2" id="KW-1185">Reference proteome</keyword>
<accession>A0A7W8UBB1</accession>
<dbReference type="EMBL" id="JACHBK010000005">
    <property type="protein sequence ID" value="MBB5535659.1"/>
    <property type="molecule type" value="Genomic_DNA"/>
</dbReference>
<reference evidence="1 2" key="1">
    <citation type="submission" date="2020-08" db="EMBL/GenBank/DDBJ databases">
        <title>Genomic Encyclopedia of Type Strains, Phase IV (KMG-V): Genome sequencing to study the core and pangenomes of soil and plant-associated prokaryotes.</title>
        <authorList>
            <person name="Whitman W."/>
        </authorList>
    </citation>
    <scope>NUCLEOTIDE SEQUENCE [LARGE SCALE GENOMIC DNA]</scope>
    <source>
        <strain evidence="1 2">SEMIA 4084</strain>
    </source>
</reference>
<sequence length="63" mass="6970">MGYDIQDLEPDEVRWLRRLNAGETEEMPPAMAVRLTELGLARATLEGIAITEDGVRLLGSAEE</sequence>